<feature type="transmembrane region" description="Helical" evidence="2">
    <location>
        <begin position="61"/>
        <end position="81"/>
    </location>
</feature>
<keyword evidence="2" id="KW-0472">Membrane</keyword>
<evidence type="ECO:0000313" key="3">
    <source>
        <dbReference type="EMBL" id="MBM6738375.1"/>
    </source>
</evidence>
<accession>A0ABS2E9T4</accession>
<sequence length="300" mass="34800">MTVEEMTAVDQREVDRRVRRCRLRQWLGWAAYALVAIHLLWMILSSNFPVRLWVSGYKWDMLQICMIITHFAVLFILALVAKTGTTWIYGALQKECDPFLFEACVYHMGFMGNENLKRLNLAIAQYYQGNFQQAMDTIMHTDPSSFKKTNRLNYYALKSGLCFRFGMGDKVRELENEFQRRISGKQDTKNMQLLCAMNNLKRARANKDYESAWCFYQEWLHLSDPVSQQLWSKVGRAWQQAVLEQDCGNEAGARAAFAYVEKYGNRLMFVKDAARFLHPQETAADKTESEGVKRDGGTEA</sequence>
<keyword evidence="4" id="KW-1185">Reference proteome</keyword>
<gene>
    <name evidence="3" type="ORF">H7U36_09745</name>
</gene>
<organism evidence="3 4">
    <name type="scientific">Faecalicatena fissicatena</name>
    <dbReference type="NCBI Taxonomy" id="290055"/>
    <lineage>
        <taxon>Bacteria</taxon>
        <taxon>Bacillati</taxon>
        <taxon>Bacillota</taxon>
        <taxon>Clostridia</taxon>
        <taxon>Lachnospirales</taxon>
        <taxon>Lachnospiraceae</taxon>
        <taxon>Faecalicatena</taxon>
    </lineage>
</organism>
<dbReference type="Proteomes" id="UP000716906">
    <property type="component" value="Unassembled WGS sequence"/>
</dbReference>
<dbReference type="RefSeq" id="WP_205156074.1">
    <property type="nucleotide sequence ID" value="NZ_JACLYY010000008.1"/>
</dbReference>
<evidence type="ECO:0000256" key="2">
    <source>
        <dbReference type="SAM" id="Phobius"/>
    </source>
</evidence>
<keyword evidence="2" id="KW-1133">Transmembrane helix</keyword>
<dbReference type="EMBL" id="JACLYY010000008">
    <property type="protein sequence ID" value="MBM6738375.1"/>
    <property type="molecule type" value="Genomic_DNA"/>
</dbReference>
<protein>
    <submittedName>
        <fullName evidence="3">Uncharacterized protein</fullName>
    </submittedName>
</protein>
<feature type="compositionally biased region" description="Basic and acidic residues" evidence="1">
    <location>
        <begin position="283"/>
        <end position="300"/>
    </location>
</feature>
<comment type="caution">
    <text evidence="3">The sequence shown here is derived from an EMBL/GenBank/DDBJ whole genome shotgun (WGS) entry which is preliminary data.</text>
</comment>
<reference evidence="3 4" key="1">
    <citation type="journal article" date="2021" name="Sci. Rep.">
        <title>The distribution of antibiotic resistance genes in chicken gut microbiota commensals.</title>
        <authorList>
            <person name="Juricova H."/>
            <person name="Matiasovicova J."/>
            <person name="Kubasova T."/>
            <person name="Cejkova D."/>
            <person name="Rychlik I."/>
        </authorList>
    </citation>
    <scope>NUCLEOTIDE SEQUENCE [LARGE SCALE GENOMIC DNA]</scope>
    <source>
        <strain evidence="3 4">An773</strain>
    </source>
</reference>
<keyword evidence="2" id="KW-0812">Transmembrane</keyword>
<feature type="region of interest" description="Disordered" evidence="1">
    <location>
        <begin position="280"/>
        <end position="300"/>
    </location>
</feature>
<evidence type="ECO:0000313" key="4">
    <source>
        <dbReference type="Proteomes" id="UP000716906"/>
    </source>
</evidence>
<feature type="transmembrane region" description="Helical" evidence="2">
    <location>
        <begin position="26"/>
        <end position="49"/>
    </location>
</feature>
<evidence type="ECO:0000256" key="1">
    <source>
        <dbReference type="SAM" id="MobiDB-lite"/>
    </source>
</evidence>
<proteinExistence type="predicted"/>
<name>A0ABS2E9T4_9FIRM</name>